<dbReference type="CDD" id="cd07178">
    <property type="entry name" value="terB_like_YebE"/>
    <property type="match status" value="1"/>
</dbReference>
<dbReference type="InterPro" id="IPR007486">
    <property type="entry name" value="YebE"/>
</dbReference>
<evidence type="ECO:0000313" key="4">
    <source>
        <dbReference type="Proteomes" id="UP001157440"/>
    </source>
</evidence>
<dbReference type="EMBL" id="BSPL01000013">
    <property type="protein sequence ID" value="GLS70080.1"/>
    <property type="molecule type" value="Genomic_DNA"/>
</dbReference>
<keyword evidence="4" id="KW-1185">Reference proteome</keyword>
<dbReference type="SUPFAM" id="SSF158682">
    <property type="entry name" value="TerB-like"/>
    <property type="match status" value="1"/>
</dbReference>
<accession>A0AA37TE24</accession>
<feature type="transmembrane region" description="Helical" evidence="2">
    <location>
        <begin position="20"/>
        <end position="40"/>
    </location>
</feature>
<feature type="region of interest" description="Disordered" evidence="1">
    <location>
        <begin position="44"/>
        <end position="73"/>
    </location>
</feature>
<organism evidence="3 4">
    <name type="scientific">Methylobacterium tardum</name>
    <dbReference type="NCBI Taxonomy" id="374432"/>
    <lineage>
        <taxon>Bacteria</taxon>
        <taxon>Pseudomonadati</taxon>
        <taxon>Pseudomonadota</taxon>
        <taxon>Alphaproteobacteria</taxon>
        <taxon>Hyphomicrobiales</taxon>
        <taxon>Methylobacteriaceae</taxon>
        <taxon>Methylobacterium</taxon>
    </lineage>
</organism>
<sequence>MAEAKQMVDALVRGREGSTIAATAALGGVALIVGLALRALPRRGPVQDSAGPSHDTSPPAAPRTPFDHTEVSEDEARTMLRAMVAATLADGLMDAAERERLYGALAAAQIGDAGRAWLDKELTEPAGVDELAARVSGPEQAARIYAAARLAIDPDTLQERQFLKMLAEALDLPGEATARLEQELGG</sequence>
<keyword evidence="2" id="KW-0472">Membrane</keyword>
<evidence type="ECO:0000256" key="2">
    <source>
        <dbReference type="SAM" id="Phobius"/>
    </source>
</evidence>
<evidence type="ECO:0008006" key="5">
    <source>
        <dbReference type="Google" id="ProtNLM"/>
    </source>
</evidence>
<evidence type="ECO:0000313" key="3">
    <source>
        <dbReference type="EMBL" id="GLS70080.1"/>
    </source>
</evidence>
<reference evidence="4" key="1">
    <citation type="journal article" date="2019" name="Int. J. Syst. Evol. Microbiol.">
        <title>The Global Catalogue of Microorganisms (GCM) 10K type strain sequencing project: providing services to taxonomists for standard genome sequencing and annotation.</title>
        <authorList>
            <consortium name="The Broad Institute Genomics Platform"/>
            <consortium name="The Broad Institute Genome Sequencing Center for Infectious Disease"/>
            <person name="Wu L."/>
            <person name="Ma J."/>
        </authorList>
    </citation>
    <scope>NUCLEOTIDE SEQUENCE [LARGE SCALE GENOMIC DNA]</scope>
    <source>
        <strain evidence="4">NBRC 103632</strain>
    </source>
</reference>
<name>A0AA37TE24_9HYPH</name>
<proteinExistence type="predicted"/>
<comment type="caution">
    <text evidence="3">The sequence shown here is derived from an EMBL/GenBank/DDBJ whole genome shotgun (WGS) entry which is preliminary data.</text>
</comment>
<dbReference type="Proteomes" id="UP001157440">
    <property type="component" value="Unassembled WGS sequence"/>
</dbReference>
<dbReference type="InterPro" id="IPR029024">
    <property type="entry name" value="TerB-like"/>
</dbReference>
<evidence type="ECO:0000256" key="1">
    <source>
        <dbReference type="SAM" id="MobiDB-lite"/>
    </source>
</evidence>
<protein>
    <recommendedName>
        <fullName evidence="5">DUF533 domain-containing protein</fullName>
    </recommendedName>
</protein>
<dbReference type="AlphaFoldDB" id="A0AA37TE24"/>
<keyword evidence="2" id="KW-1133">Transmembrane helix</keyword>
<dbReference type="Pfam" id="PF04391">
    <property type="entry name" value="DUF533"/>
    <property type="match status" value="1"/>
</dbReference>
<keyword evidence="2" id="KW-0812">Transmembrane</keyword>
<dbReference type="RefSeq" id="WP_238199690.1">
    <property type="nucleotide sequence ID" value="NZ_BPQZ01000044.1"/>
</dbReference>
<gene>
    <name evidence="3" type="ORF">GCM10007890_20930</name>
</gene>